<name>A0A212UF50_9BACT</name>
<organism evidence="3 4">
    <name type="scientific">Hymenobacter gelipurpurascens</name>
    <dbReference type="NCBI Taxonomy" id="89968"/>
    <lineage>
        <taxon>Bacteria</taxon>
        <taxon>Pseudomonadati</taxon>
        <taxon>Bacteroidota</taxon>
        <taxon>Cytophagia</taxon>
        <taxon>Cytophagales</taxon>
        <taxon>Hymenobacteraceae</taxon>
        <taxon>Hymenobacter</taxon>
    </lineage>
</organism>
<sequence>MRYIYFLLPLGLLLFPGTSLAQTVELPPEPAPDSVAYAPAARPQAGPSPVLPWWLPNAQECVTIRAEEARSMPQAAKRRTRTLRRWDQERPEPAISRP</sequence>
<feature type="signal peptide" evidence="2">
    <location>
        <begin position="1"/>
        <end position="21"/>
    </location>
</feature>
<dbReference type="RefSeq" id="WP_088844818.1">
    <property type="nucleotide sequence ID" value="NZ_FYEW01000002.1"/>
</dbReference>
<evidence type="ECO:0000256" key="1">
    <source>
        <dbReference type="SAM" id="MobiDB-lite"/>
    </source>
</evidence>
<keyword evidence="4" id="KW-1185">Reference proteome</keyword>
<protein>
    <submittedName>
        <fullName evidence="3">Uncharacterized protein</fullName>
    </submittedName>
</protein>
<accession>A0A212UF50</accession>
<dbReference type="OrthoDB" id="887165at2"/>
<evidence type="ECO:0000313" key="4">
    <source>
        <dbReference type="Proteomes" id="UP000198131"/>
    </source>
</evidence>
<dbReference type="AlphaFoldDB" id="A0A212UF50"/>
<dbReference type="Proteomes" id="UP000198131">
    <property type="component" value="Unassembled WGS sequence"/>
</dbReference>
<evidence type="ECO:0000313" key="3">
    <source>
        <dbReference type="EMBL" id="SNC76803.1"/>
    </source>
</evidence>
<feature type="chain" id="PRO_5012419951" evidence="2">
    <location>
        <begin position="22"/>
        <end position="98"/>
    </location>
</feature>
<reference evidence="4" key="1">
    <citation type="submission" date="2017-06" db="EMBL/GenBank/DDBJ databases">
        <authorList>
            <person name="Varghese N."/>
            <person name="Submissions S."/>
        </authorList>
    </citation>
    <scope>NUCLEOTIDE SEQUENCE [LARGE SCALE GENOMIC DNA]</scope>
    <source>
        <strain evidence="4">DSM 11116</strain>
    </source>
</reference>
<feature type="region of interest" description="Disordered" evidence="1">
    <location>
        <begin position="69"/>
        <end position="98"/>
    </location>
</feature>
<dbReference type="EMBL" id="FYEW01000002">
    <property type="protein sequence ID" value="SNC76803.1"/>
    <property type="molecule type" value="Genomic_DNA"/>
</dbReference>
<proteinExistence type="predicted"/>
<keyword evidence="2" id="KW-0732">Signal</keyword>
<evidence type="ECO:0000256" key="2">
    <source>
        <dbReference type="SAM" id="SignalP"/>
    </source>
</evidence>
<gene>
    <name evidence="3" type="ORF">SAMN06265337_3570</name>
</gene>